<accession>A0A973WQV1</accession>
<evidence type="ECO:0000313" key="1">
    <source>
        <dbReference type="EMBL" id="NVL07781.1"/>
    </source>
</evidence>
<comment type="caution">
    <text evidence="1">The sequence shown here is derived from an EMBL/GenBank/DDBJ whole genome shotgun (WGS) entry which is preliminary data.</text>
</comment>
<gene>
    <name evidence="1" type="ORF">HU230_18940</name>
</gene>
<sequence>MVYVIMDTRDGALLSSHASPVMPALYQKRGVARRAMNERCRFALKHKVICQARIVIDKPVEDSNGALD</sequence>
<reference evidence="1" key="1">
    <citation type="submission" date="2020-06" db="EMBL/GenBank/DDBJ databases">
        <title>Whole Genome Sequence of Bradyrhizobium sp. Strain 66S1MB.</title>
        <authorList>
            <person name="Bromfield E."/>
            <person name="Cloutier S."/>
        </authorList>
    </citation>
    <scope>NUCLEOTIDE SEQUENCE</scope>
    <source>
        <strain evidence="1">66S1MB</strain>
    </source>
</reference>
<dbReference type="RefSeq" id="WP_176531399.1">
    <property type="nucleotide sequence ID" value="NZ_CP088022.1"/>
</dbReference>
<proteinExistence type="predicted"/>
<organism evidence="1">
    <name type="scientific">Bradyrhizobium quebecense</name>
    <dbReference type="NCBI Taxonomy" id="2748629"/>
    <lineage>
        <taxon>Bacteria</taxon>
        <taxon>Pseudomonadati</taxon>
        <taxon>Pseudomonadota</taxon>
        <taxon>Alphaproteobacteria</taxon>
        <taxon>Hyphomicrobiales</taxon>
        <taxon>Nitrobacteraceae</taxon>
        <taxon>Bradyrhizobium</taxon>
    </lineage>
</organism>
<protein>
    <submittedName>
        <fullName evidence="1">Uncharacterized protein</fullName>
    </submittedName>
</protein>
<dbReference type="EMBL" id="JABWSX010000001">
    <property type="protein sequence ID" value="NVL07781.1"/>
    <property type="molecule type" value="Genomic_DNA"/>
</dbReference>
<dbReference type="AlphaFoldDB" id="A0A973WQV1"/>
<name>A0A973WQV1_9BRAD</name>